<dbReference type="InterPro" id="IPR006168">
    <property type="entry name" value="G3P_DH_NAD-dep"/>
</dbReference>
<evidence type="ECO:0000313" key="13">
    <source>
        <dbReference type="Proteomes" id="UP001423409"/>
    </source>
</evidence>
<comment type="pathway">
    <text evidence="7">Membrane lipid metabolism; glycerophospholipid metabolism.</text>
</comment>
<dbReference type="InterPro" id="IPR013328">
    <property type="entry name" value="6PGD_dom2"/>
</dbReference>
<feature type="binding site" evidence="7">
    <location>
        <position position="143"/>
    </location>
    <ligand>
        <name>NADPH</name>
        <dbReference type="ChEBI" id="CHEBI:57783"/>
    </ligand>
</feature>
<comment type="catalytic activity">
    <reaction evidence="7">
        <text>sn-glycerol 3-phosphate + NAD(+) = dihydroxyacetone phosphate + NADH + H(+)</text>
        <dbReference type="Rhea" id="RHEA:11092"/>
        <dbReference type="ChEBI" id="CHEBI:15378"/>
        <dbReference type="ChEBI" id="CHEBI:57540"/>
        <dbReference type="ChEBI" id="CHEBI:57597"/>
        <dbReference type="ChEBI" id="CHEBI:57642"/>
        <dbReference type="ChEBI" id="CHEBI:57945"/>
        <dbReference type="EC" id="1.1.1.94"/>
    </reaction>
</comment>
<dbReference type="NCBIfam" id="NF000940">
    <property type="entry name" value="PRK00094.1-2"/>
    <property type="match status" value="1"/>
</dbReference>
<gene>
    <name evidence="7 12" type="primary">gpsA</name>
    <name evidence="12" type="ORF">Dcae01_02348</name>
</gene>
<dbReference type="PANTHER" id="PTHR11728">
    <property type="entry name" value="GLYCEROL-3-PHOSPHATE DEHYDROGENASE"/>
    <property type="match status" value="1"/>
</dbReference>
<keyword evidence="3 7" id="KW-0560">Oxidoreductase</keyword>
<feature type="binding site" evidence="7">
    <location>
        <position position="247"/>
    </location>
    <ligand>
        <name>sn-glycerol 3-phosphate</name>
        <dbReference type="ChEBI" id="CHEBI:57597"/>
    </ligand>
</feature>
<feature type="active site" description="Proton acceptor" evidence="7">
    <location>
        <position position="194"/>
    </location>
</feature>
<dbReference type="NCBIfam" id="NF000942">
    <property type="entry name" value="PRK00094.1-4"/>
    <property type="match status" value="1"/>
</dbReference>
<feature type="domain" description="Glycerol-3-phosphate dehydrogenase NAD-dependent N-terminal" evidence="10">
    <location>
        <begin position="18"/>
        <end position="163"/>
    </location>
</feature>
<dbReference type="SUPFAM" id="SSF48179">
    <property type="entry name" value="6-phosphogluconate dehydrogenase C-terminal domain-like"/>
    <property type="match status" value="1"/>
</dbReference>
<keyword evidence="4 7" id="KW-0443">Lipid metabolism</keyword>
<feature type="binding site" evidence="7">
    <location>
        <position position="259"/>
    </location>
    <ligand>
        <name>sn-glycerol 3-phosphate</name>
        <dbReference type="ChEBI" id="CHEBI:57597"/>
    </ligand>
</feature>
<organism evidence="12 13">
    <name type="scientific">Deinococcus caeni</name>
    <dbReference type="NCBI Taxonomy" id="569127"/>
    <lineage>
        <taxon>Bacteria</taxon>
        <taxon>Thermotogati</taxon>
        <taxon>Deinococcota</taxon>
        <taxon>Deinococci</taxon>
        <taxon>Deinococcales</taxon>
        <taxon>Deinococcaceae</taxon>
        <taxon>Deinococcus</taxon>
    </lineage>
</organism>
<keyword evidence="2 7" id="KW-0444">Lipid biosynthesis</keyword>
<dbReference type="EC" id="1.1.1.94" evidence="7"/>
<feature type="binding site" evidence="7">
    <location>
        <position position="194"/>
    </location>
    <ligand>
        <name>sn-glycerol 3-phosphate</name>
        <dbReference type="ChEBI" id="CHEBI:57597"/>
    </ligand>
</feature>
<feature type="binding site" evidence="7">
    <location>
        <position position="113"/>
    </location>
    <ligand>
        <name>sn-glycerol 3-phosphate</name>
        <dbReference type="ChEBI" id="CHEBI:57597"/>
    </ligand>
</feature>
<feature type="binding site" evidence="7">
    <location>
        <position position="280"/>
    </location>
    <ligand>
        <name>NADPH</name>
        <dbReference type="ChEBI" id="CHEBI:57783"/>
    </ligand>
</feature>
<evidence type="ECO:0000256" key="6">
    <source>
        <dbReference type="ARBA" id="ARBA00023264"/>
    </source>
</evidence>
<dbReference type="PIRSF" id="PIRSF000114">
    <property type="entry name" value="Glycerol-3-P_dh"/>
    <property type="match status" value="1"/>
</dbReference>
<comment type="function">
    <text evidence="7">Catalyzes the reduction of the glycolytic intermediate dihydroxyacetone phosphate (DHAP) to sn-glycerol 3-phosphate (G3P), the key precursor for phospholipid synthesis.</text>
</comment>
<feature type="binding site" evidence="7">
    <location>
        <position position="24"/>
    </location>
    <ligand>
        <name>NADPH</name>
        <dbReference type="ChEBI" id="CHEBI:57783"/>
    </ligand>
</feature>
<dbReference type="SUPFAM" id="SSF51735">
    <property type="entry name" value="NAD(P)-binding Rossmann-fold domains"/>
    <property type="match status" value="1"/>
</dbReference>
<protein>
    <recommendedName>
        <fullName evidence="7">Glycerol-3-phosphate dehydrogenase [NAD(P)+]</fullName>
        <ecNumber evidence="7">1.1.1.94</ecNumber>
    </recommendedName>
    <alternativeName>
        <fullName evidence="7">NAD(P)(+)-dependent glycerol-3-phosphate dehydrogenase</fullName>
    </alternativeName>
    <alternativeName>
        <fullName evidence="7">NAD(P)H-dependent dihydroxyacetone-phosphate reductase</fullName>
    </alternativeName>
</protein>
<keyword evidence="5 7" id="KW-0594">Phospholipid biosynthesis</keyword>
<evidence type="ECO:0000256" key="8">
    <source>
        <dbReference type="RuleBase" id="RU000437"/>
    </source>
</evidence>
<evidence type="ECO:0000256" key="4">
    <source>
        <dbReference type="ARBA" id="ARBA00023098"/>
    </source>
</evidence>
<dbReference type="EMBL" id="BAABQU010000029">
    <property type="protein sequence ID" value="GAA5440821.1"/>
    <property type="molecule type" value="Genomic_DNA"/>
</dbReference>
<dbReference type="InterPro" id="IPR011128">
    <property type="entry name" value="G3P_DH_NAD-dep_N"/>
</dbReference>
<dbReference type="Proteomes" id="UP001423409">
    <property type="component" value="Unassembled WGS sequence"/>
</dbReference>
<evidence type="ECO:0000313" key="12">
    <source>
        <dbReference type="EMBL" id="GAA5440821.1"/>
    </source>
</evidence>
<comment type="caution">
    <text evidence="12">The sequence shown here is derived from an EMBL/GenBank/DDBJ whole genome shotgun (WGS) entry which is preliminary data.</text>
</comment>
<dbReference type="InterPro" id="IPR036291">
    <property type="entry name" value="NAD(P)-bd_dom_sf"/>
</dbReference>
<evidence type="ECO:0000256" key="7">
    <source>
        <dbReference type="HAMAP-Rule" id="MF_00394"/>
    </source>
</evidence>
<keyword evidence="13" id="KW-1185">Reference proteome</keyword>
<dbReference type="NCBIfam" id="NF011211">
    <property type="entry name" value="PRK14618.1"/>
    <property type="match status" value="1"/>
</dbReference>
<dbReference type="InterPro" id="IPR008927">
    <property type="entry name" value="6-PGluconate_DH-like_C_sf"/>
</dbReference>
<dbReference type="InterPro" id="IPR006109">
    <property type="entry name" value="G3P_DH_NAD-dep_C"/>
</dbReference>
<feature type="binding site" evidence="7">
    <location>
        <position position="258"/>
    </location>
    <ligand>
        <name>NADPH</name>
        <dbReference type="ChEBI" id="CHEBI:57783"/>
    </ligand>
</feature>
<name>A0ABP9UJ54_9DEIO</name>
<feature type="binding site" evidence="7">
    <location>
        <position position="113"/>
    </location>
    <ligand>
        <name>NADPH</name>
        <dbReference type="ChEBI" id="CHEBI:57783"/>
    </ligand>
</feature>
<evidence type="ECO:0000259" key="11">
    <source>
        <dbReference type="Pfam" id="PF07479"/>
    </source>
</evidence>
<sequence length="333" mass="33891">MTGQGLPVQGLSVSGLPVLGAGGWGTALAVNAARNGPVTLWARREAFAAQLDRERVNAEYLPGVALPAPLRVTPDLAGAVEGAAFALVVVPSVGVPDLLAELPRGLGVVLCAKGLGPNGGQLTVLARGLGFGRVAVLSGPNHAEEIGRGLPAATVVASRDVAFAQEVQAALMTPALRVYTSSDETGVELGGVLKNVVALAAGMVDGLRLGDNAKAALITRGLREMDRYLRAVGGQEDTVYGLSGLGDLVTTATSRHSRNRAAGEAIALGEHPGQGGKVVEGLRTAGLLDAWAQAQGVDLPIVRAVAQVAAGAWTPQAALAELMTRDAKPERLD</sequence>
<feature type="binding site" evidence="7">
    <location>
        <position position="44"/>
    </location>
    <ligand>
        <name>NADPH</name>
        <dbReference type="ChEBI" id="CHEBI:57783"/>
    </ligand>
</feature>
<evidence type="ECO:0000256" key="2">
    <source>
        <dbReference type="ARBA" id="ARBA00022516"/>
    </source>
</evidence>
<dbReference type="PRINTS" id="PR00077">
    <property type="entry name" value="GPDHDRGNASE"/>
</dbReference>
<evidence type="ECO:0000259" key="10">
    <source>
        <dbReference type="Pfam" id="PF01210"/>
    </source>
</evidence>
<reference evidence="12 13" key="1">
    <citation type="submission" date="2024-02" db="EMBL/GenBank/DDBJ databases">
        <title>Deinococcus caeni NBRC 101312.</title>
        <authorList>
            <person name="Ichikawa N."/>
            <person name="Katano-Makiyama Y."/>
            <person name="Hidaka K."/>
        </authorList>
    </citation>
    <scope>NUCLEOTIDE SEQUENCE [LARGE SCALE GENOMIC DNA]</scope>
    <source>
        <strain evidence="12 13">NBRC 101312</strain>
    </source>
</reference>
<feature type="domain" description="Glycerol-3-phosphate dehydrogenase NAD-dependent C-terminal" evidence="11">
    <location>
        <begin position="183"/>
        <end position="319"/>
    </location>
</feature>
<evidence type="ECO:0000256" key="9">
    <source>
        <dbReference type="RuleBase" id="RU000439"/>
    </source>
</evidence>
<comment type="catalytic activity">
    <reaction evidence="7 9">
        <text>sn-glycerol 3-phosphate + NADP(+) = dihydroxyacetone phosphate + NADPH + H(+)</text>
        <dbReference type="Rhea" id="RHEA:11096"/>
        <dbReference type="ChEBI" id="CHEBI:15378"/>
        <dbReference type="ChEBI" id="CHEBI:57597"/>
        <dbReference type="ChEBI" id="CHEBI:57642"/>
        <dbReference type="ChEBI" id="CHEBI:57783"/>
        <dbReference type="ChEBI" id="CHEBI:58349"/>
        <dbReference type="EC" id="1.1.1.94"/>
    </reaction>
</comment>
<evidence type="ECO:0000256" key="5">
    <source>
        <dbReference type="ARBA" id="ARBA00023209"/>
    </source>
</evidence>
<feature type="binding site" evidence="7">
    <location>
        <position position="139"/>
    </location>
    <ligand>
        <name>sn-glycerol 3-phosphate</name>
        <dbReference type="ChEBI" id="CHEBI:57597"/>
    </ligand>
</feature>
<keyword evidence="7" id="KW-0963">Cytoplasm</keyword>
<feature type="binding site" evidence="7">
    <location>
        <position position="257"/>
    </location>
    <ligand>
        <name>sn-glycerol 3-phosphate</name>
        <dbReference type="ChEBI" id="CHEBI:57597"/>
    </ligand>
</feature>
<dbReference type="Pfam" id="PF01210">
    <property type="entry name" value="NAD_Gly3P_dh_N"/>
    <property type="match status" value="1"/>
</dbReference>
<comment type="subcellular location">
    <subcellularLocation>
        <location evidence="7">Cytoplasm</location>
    </subcellularLocation>
</comment>
<accession>A0ABP9UJ54</accession>
<dbReference type="PROSITE" id="PS00957">
    <property type="entry name" value="NAD_G3PDH"/>
    <property type="match status" value="1"/>
</dbReference>
<keyword evidence="7 8" id="KW-0520">NAD</keyword>
<feature type="binding site" evidence="7">
    <location>
        <position position="278"/>
    </location>
    <ligand>
        <name>NADPH</name>
        <dbReference type="ChEBI" id="CHEBI:57783"/>
    </ligand>
</feature>
<evidence type="ECO:0000256" key="3">
    <source>
        <dbReference type="ARBA" id="ARBA00023002"/>
    </source>
</evidence>
<keyword evidence="7" id="KW-0547">Nucleotide-binding</keyword>
<evidence type="ECO:0000256" key="1">
    <source>
        <dbReference type="ARBA" id="ARBA00011009"/>
    </source>
</evidence>
<comment type="caution">
    <text evidence="7">Lacks conserved residue(s) required for the propagation of feature annotation.</text>
</comment>
<dbReference type="PANTHER" id="PTHR11728:SF1">
    <property type="entry name" value="GLYCEROL-3-PHOSPHATE DEHYDROGENASE [NAD(+)] 2, CHLOROPLASTIC"/>
    <property type="match status" value="1"/>
</dbReference>
<dbReference type="HAMAP" id="MF_00394">
    <property type="entry name" value="NAD_Glyc3P_dehydrog"/>
    <property type="match status" value="1"/>
</dbReference>
<dbReference type="Gene3D" id="1.10.1040.10">
    <property type="entry name" value="N-(1-d-carboxylethyl)-l-norvaline Dehydrogenase, domain 2"/>
    <property type="match status" value="1"/>
</dbReference>
<dbReference type="Pfam" id="PF07479">
    <property type="entry name" value="NAD_Gly3P_dh_C"/>
    <property type="match status" value="1"/>
</dbReference>
<feature type="binding site" evidence="7">
    <location>
        <position position="258"/>
    </location>
    <ligand>
        <name>sn-glycerol 3-phosphate</name>
        <dbReference type="ChEBI" id="CHEBI:57597"/>
    </ligand>
</feature>
<keyword evidence="7" id="KW-0521">NADP</keyword>
<proteinExistence type="inferred from homology"/>
<keyword evidence="6 7" id="KW-1208">Phospholipid metabolism</keyword>
<dbReference type="Gene3D" id="3.40.50.720">
    <property type="entry name" value="NAD(P)-binding Rossmann-like Domain"/>
    <property type="match status" value="1"/>
</dbReference>
<feature type="binding site" evidence="7">
    <location>
        <position position="43"/>
    </location>
    <ligand>
        <name>NADPH</name>
        <dbReference type="ChEBI" id="CHEBI:57783"/>
    </ligand>
</feature>
<comment type="similarity">
    <text evidence="1 7 8">Belongs to the NAD-dependent glycerol-3-phosphate dehydrogenase family.</text>
</comment>
<feature type="binding site" evidence="7">
    <location>
        <position position="60"/>
    </location>
    <ligand>
        <name>NADPH</name>
        <dbReference type="ChEBI" id="CHEBI:57783"/>
    </ligand>
</feature>